<sequence>MQKIINLSPWNFDKRIIILVELKSDDNLEEFDLSTSLFWVQESDLPRASRSEAVAQTIGNSIGTFLTWDDIDEIMYGKVMRIRVQAMENSMTYLGLPTIVGRSTTFVFQFVKERGWKKLKGWKEKFLSQAGRETLIKAVVQAILSYFMSCFKLLASVCNQIEALIAKVFWRGNVDEKKIHWIR</sequence>
<dbReference type="Proteomes" id="UP000289340">
    <property type="component" value="Chromosome 18"/>
</dbReference>
<evidence type="ECO:0000313" key="2">
    <source>
        <dbReference type="Proteomes" id="UP000289340"/>
    </source>
</evidence>
<accession>A0A445FQ24</accession>
<dbReference type="EMBL" id="QZWG01000018">
    <property type="protein sequence ID" value="RZB50989.1"/>
    <property type="molecule type" value="Genomic_DNA"/>
</dbReference>
<dbReference type="PANTHER" id="PTHR33116:SF86">
    <property type="entry name" value="REVERSE TRANSCRIPTASE DOMAIN-CONTAINING PROTEIN"/>
    <property type="match status" value="1"/>
</dbReference>
<comment type="caution">
    <text evidence="1">The sequence shown here is derived from an EMBL/GenBank/DDBJ whole genome shotgun (WGS) entry which is preliminary data.</text>
</comment>
<keyword evidence="2" id="KW-1185">Reference proteome</keyword>
<dbReference type="AlphaFoldDB" id="A0A445FQ24"/>
<organism evidence="1 2">
    <name type="scientific">Glycine soja</name>
    <name type="common">Wild soybean</name>
    <dbReference type="NCBI Taxonomy" id="3848"/>
    <lineage>
        <taxon>Eukaryota</taxon>
        <taxon>Viridiplantae</taxon>
        <taxon>Streptophyta</taxon>
        <taxon>Embryophyta</taxon>
        <taxon>Tracheophyta</taxon>
        <taxon>Spermatophyta</taxon>
        <taxon>Magnoliopsida</taxon>
        <taxon>eudicotyledons</taxon>
        <taxon>Gunneridae</taxon>
        <taxon>Pentapetalae</taxon>
        <taxon>rosids</taxon>
        <taxon>fabids</taxon>
        <taxon>Fabales</taxon>
        <taxon>Fabaceae</taxon>
        <taxon>Papilionoideae</taxon>
        <taxon>50 kb inversion clade</taxon>
        <taxon>NPAAA clade</taxon>
        <taxon>indigoferoid/millettioid clade</taxon>
        <taxon>Phaseoleae</taxon>
        <taxon>Glycine</taxon>
        <taxon>Glycine subgen. Soja</taxon>
    </lineage>
</organism>
<gene>
    <name evidence="1" type="ORF">D0Y65_047725</name>
</gene>
<reference evidence="1 2" key="1">
    <citation type="submission" date="2018-09" db="EMBL/GenBank/DDBJ databases">
        <title>A high-quality reference genome of wild soybean provides a powerful tool to mine soybean genomes.</title>
        <authorList>
            <person name="Xie M."/>
            <person name="Chung C.Y.L."/>
            <person name="Li M.-W."/>
            <person name="Wong F.-L."/>
            <person name="Chan T.-F."/>
            <person name="Lam H.-M."/>
        </authorList>
    </citation>
    <scope>NUCLEOTIDE SEQUENCE [LARGE SCALE GENOMIC DNA]</scope>
    <source>
        <strain evidence="2">cv. W05</strain>
        <tissue evidence="1">Hypocotyl of etiolated seedlings</tissue>
    </source>
</reference>
<name>A0A445FQ24_GLYSO</name>
<evidence type="ECO:0000313" key="1">
    <source>
        <dbReference type="EMBL" id="RZB50989.1"/>
    </source>
</evidence>
<protein>
    <submittedName>
        <fullName evidence="1">Uncharacterized protein</fullName>
    </submittedName>
</protein>
<proteinExistence type="predicted"/>
<dbReference type="PANTHER" id="PTHR33116">
    <property type="entry name" value="REVERSE TRANSCRIPTASE ZINC-BINDING DOMAIN-CONTAINING PROTEIN-RELATED-RELATED"/>
    <property type="match status" value="1"/>
</dbReference>